<evidence type="ECO:0000313" key="3">
    <source>
        <dbReference type="Proteomes" id="UP000031668"/>
    </source>
</evidence>
<comment type="caution">
    <text evidence="1">The sequence shown here is derived from an EMBL/GenBank/DDBJ whole genome shotgun (WGS) entry which is preliminary data.</text>
</comment>
<keyword evidence="3" id="KW-1185">Reference proteome</keyword>
<dbReference type="EMBL" id="JWZT01001940">
    <property type="protein sequence ID" value="KII70889.1"/>
    <property type="molecule type" value="Genomic_DNA"/>
</dbReference>
<dbReference type="OrthoDB" id="9909311at2759"/>
<organism evidence="1 3">
    <name type="scientific">Thelohanellus kitauei</name>
    <name type="common">Myxosporean</name>
    <dbReference type="NCBI Taxonomy" id="669202"/>
    <lineage>
        <taxon>Eukaryota</taxon>
        <taxon>Metazoa</taxon>
        <taxon>Cnidaria</taxon>
        <taxon>Myxozoa</taxon>
        <taxon>Myxosporea</taxon>
        <taxon>Bivalvulida</taxon>
        <taxon>Platysporina</taxon>
        <taxon>Myxobolidae</taxon>
        <taxon>Thelohanellus</taxon>
    </lineage>
</organism>
<dbReference type="Proteomes" id="UP000031668">
    <property type="component" value="Unassembled WGS sequence"/>
</dbReference>
<dbReference type="EMBL" id="JWZT01000858">
    <property type="protein sequence ID" value="KII73396.1"/>
    <property type="molecule type" value="Genomic_DNA"/>
</dbReference>
<sequence>MEKTKQLAQGLNVKDFESNNGVLERWKEMNNIKFKKYNYDKQDPYYFGAESWIRDAPPAVIKDYEAKDILHADETELDSRAIRDGTLSFKNSERAACKIAIEQGTLYLHATWTGVRSLSHLILETAKTHCVSRS</sequence>
<evidence type="ECO:0000313" key="2">
    <source>
        <dbReference type="EMBL" id="KII73396.1"/>
    </source>
</evidence>
<reference evidence="1 3" key="1">
    <citation type="journal article" date="2014" name="Genome Biol. Evol.">
        <title>The genome of the myxosporean Thelohanellus kitauei shows adaptations to nutrient acquisition within its fish host.</title>
        <authorList>
            <person name="Yang Y."/>
            <person name="Xiong J."/>
            <person name="Zhou Z."/>
            <person name="Huo F."/>
            <person name="Miao W."/>
            <person name="Ran C."/>
            <person name="Liu Y."/>
            <person name="Zhang J."/>
            <person name="Feng J."/>
            <person name="Wang M."/>
            <person name="Wang M."/>
            <person name="Wang L."/>
            <person name="Yao B."/>
        </authorList>
    </citation>
    <scope>NUCLEOTIDE SEQUENCE [LARGE SCALE GENOMIC DNA]</scope>
    <source>
        <strain evidence="1">Wuqing</strain>
    </source>
</reference>
<protein>
    <submittedName>
        <fullName evidence="1">Tigger transposable element-derived protein 4</fullName>
    </submittedName>
</protein>
<evidence type="ECO:0000313" key="1">
    <source>
        <dbReference type="EMBL" id="KII70889.1"/>
    </source>
</evidence>
<dbReference type="AlphaFoldDB" id="A0A0C2IZC9"/>
<gene>
    <name evidence="1" type="ORF">RF11_04323</name>
    <name evidence="2" type="ORF">RF11_09112</name>
</gene>
<name>A0A0C2IZC9_THEKT</name>
<accession>A0A0C2IZC9</accession>
<proteinExistence type="predicted"/>